<proteinExistence type="predicted"/>
<dbReference type="STRING" id="696281.Desru_2819"/>
<name>F6DS09_DESRL</name>
<evidence type="ECO:0000259" key="3">
    <source>
        <dbReference type="PROSITE" id="PS51272"/>
    </source>
</evidence>
<dbReference type="PANTHER" id="PTHR43308:SF5">
    <property type="entry name" value="S-LAYER PROTEIN _ PEPTIDOGLYCAN ENDO-BETA-N-ACETYLGLUCOSAMINIDASE"/>
    <property type="match status" value="1"/>
</dbReference>
<evidence type="ECO:0000256" key="1">
    <source>
        <dbReference type="ARBA" id="ARBA00022737"/>
    </source>
</evidence>
<dbReference type="PROSITE" id="PS51272">
    <property type="entry name" value="SLH"/>
    <property type="match status" value="2"/>
</dbReference>
<protein>
    <submittedName>
        <fullName evidence="4">S-layer domain-containing protein</fullName>
    </submittedName>
</protein>
<organism evidence="4 5">
    <name type="scientific">Desulforamulus ruminis (strain ATCC 23193 / DSM 2154 / NCIMB 8452 / DL)</name>
    <name type="common">Desulfotomaculum ruminis</name>
    <dbReference type="NCBI Taxonomy" id="696281"/>
    <lineage>
        <taxon>Bacteria</taxon>
        <taxon>Bacillati</taxon>
        <taxon>Bacillota</taxon>
        <taxon>Clostridia</taxon>
        <taxon>Eubacteriales</taxon>
        <taxon>Peptococcaceae</taxon>
        <taxon>Desulforamulus</taxon>
    </lineage>
</organism>
<sequence length="312" mass="34878">MKKLLLPFILVLLLSLPSLCFADTQPFKDVDGHWSDKEIQLAYKNGIMQGVAADLFNPEGKLTRAELAVCLDRIFDFNFDNLRFIKAPSPADYFDDVEENQYYSQSVMELGFFNVFDIPDRKFKPDEEVARIEVAQTIAKCFEVKNLNVVTIQMWPQFNDIETTPDLAFIHNTGIMKGRGEGGFAPKAKITRAEFAAVLNRTMSTIKLALPNENEVSEPTVQIDIRGEVKSVVKDGDKISSIYVEGVLTEDTRYDKATIRITDDTAIATCVKGADLPVQDIHQGSIVEVTFTGPVAESYPVQATAKLLRIIE</sequence>
<evidence type="ECO:0000256" key="2">
    <source>
        <dbReference type="SAM" id="SignalP"/>
    </source>
</evidence>
<reference evidence="5" key="1">
    <citation type="submission" date="2011-05" db="EMBL/GenBank/DDBJ databases">
        <title>Complete sequence of Desulfotomaculum ruminis DSM 2154.</title>
        <authorList>
            <person name="Lucas S."/>
            <person name="Copeland A."/>
            <person name="Lapidus A."/>
            <person name="Cheng J.-F."/>
            <person name="Goodwin L."/>
            <person name="Pitluck S."/>
            <person name="Lu M."/>
            <person name="Detter J.C."/>
            <person name="Han C."/>
            <person name="Tapia R."/>
            <person name="Land M."/>
            <person name="Hauser L."/>
            <person name="Kyrpides N."/>
            <person name="Ivanova N."/>
            <person name="Mikhailova N."/>
            <person name="Pagani I."/>
            <person name="Stams A.J.M."/>
            <person name="Plugge C.M."/>
            <person name="Muyzer G."/>
            <person name="Kuever J."/>
            <person name="Parshina S.N."/>
            <person name="Ivanova A.E."/>
            <person name="Nazina T.N."/>
            <person name="Brambilla E."/>
            <person name="Spring S."/>
            <person name="Klenk H.-P."/>
            <person name="Woyke T."/>
        </authorList>
    </citation>
    <scope>NUCLEOTIDE SEQUENCE [LARGE SCALE GENOMIC DNA]</scope>
    <source>
        <strain evidence="5">ATCC 23193 / DSM 2154 / NCIB 8452 / DL</strain>
    </source>
</reference>
<dbReference type="eggNOG" id="COG0823">
    <property type="taxonomic scope" value="Bacteria"/>
</dbReference>
<reference evidence="4 5" key="2">
    <citation type="journal article" date="2012" name="Stand. Genomic Sci.">
        <title>Complete genome sequence of the sulfate-reducing firmicute Desulfotomaculum ruminis type strain (DL(T)).</title>
        <authorList>
            <person name="Spring S."/>
            <person name="Visser M."/>
            <person name="Lu M."/>
            <person name="Copeland A."/>
            <person name="Lapidus A."/>
            <person name="Lucas S."/>
            <person name="Cheng J.F."/>
            <person name="Han C."/>
            <person name="Tapia R."/>
            <person name="Goodwin L.A."/>
            <person name="Pitluck S."/>
            <person name="Ivanova N."/>
            <person name="Land M."/>
            <person name="Hauser L."/>
            <person name="Larimer F."/>
            <person name="Rohde M."/>
            <person name="Goker M."/>
            <person name="Detter J.C."/>
            <person name="Kyrpides N.C."/>
            <person name="Woyke T."/>
            <person name="Schaap P.J."/>
            <person name="Plugge C.M."/>
            <person name="Muyzer G."/>
            <person name="Kuever J."/>
            <person name="Pereira I.A."/>
            <person name="Parshina S.N."/>
            <person name="Bernier-Latmani R."/>
            <person name="Stams A.J."/>
            <person name="Klenk H.P."/>
        </authorList>
    </citation>
    <scope>NUCLEOTIDE SEQUENCE [LARGE SCALE GENOMIC DNA]</scope>
    <source>
        <strain evidence="5">ATCC 23193 / DSM 2154 / NCIB 8452 / DL</strain>
    </source>
</reference>
<keyword evidence="5" id="KW-1185">Reference proteome</keyword>
<feature type="domain" description="SLH" evidence="3">
    <location>
        <begin position="149"/>
        <end position="213"/>
    </location>
</feature>
<dbReference type="Proteomes" id="UP000009234">
    <property type="component" value="Chromosome"/>
</dbReference>
<evidence type="ECO:0000313" key="5">
    <source>
        <dbReference type="Proteomes" id="UP000009234"/>
    </source>
</evidence>
<dbReference type="KEGG" id="dru:Desru_2819"/>
<feature type="chain" id="PRO_5003335084" evidence="2">
    <location>
        <begin position="23"/>
        <end position="312"/>
    </location>
</feature>
<dbReference type="HOGENOM" id="CLU_890613_0_0_9"/>
<keyword evidence="1" id="KW-0677">Repeat</keyword>
<dbReference type="EMBL" id="CP002780">
    <property type="protein sequence ID" value="AEG61033.1"/>
    <property type="molecule type" value="Genomic_DNA"/>
</dbReference>
<dbReference type="OrthoDB" id="467434at2"/>
<dbReference type="AlphaFoldDB" id="F6DS09"/>
<dbReference type="RefSeq" id="WP_013842785.1">
    <property type="nucleotide sequence ID" value="NC_015589.1"/>
</dbReference>
<dbReference type="InterPro" id="IPR051465">
    <property type="entry name" value="Cell_Envelope_Struct_Comp"/>
</dbReference>
<feature type="domain" description="SLH" evidence="3">
    <location>
        <begin position="22"/>
        <end position="85"/>
    </location>
</feature>
<evidence type="ECO:0000313" key="4">
    <source>
        <dbReference type="EMBL" id="AEG61033.1"/>
    </source>
</evidence>
<dbReference type="Pfam" id="PF00395">
    <property type="entry name" value="SLH"/>
    <property type="match status" value="2"/>
</dbReference>
<accession>F6DS09</accession>
<gene>
    <name evidence="4" type="ordered locus">Desru_2819</name>
</gene>
<dbReference type="InterPro" id="IPR001119">
    <property type="entry name" value="SLH_dom"/>
</dbReference>
<keyword evidence="2" id="KW-0732">Signal</keyword>
<feature type="signal peptide" evidence="2">
    <location>
        <begin position="1"/>
        <end position="22"/>
    </location>
</feature>
<dbReference type="PANTHER" id="PTHR43308">
    <property type="entry name" value="OUTER MEMBRANE PROTEIN ALPHA-RELATED"/>
    <property type="match status" value="1"/>
</dbReference>